<feature type="region of interest" description="Disordered" evidence="1">
    <location>
        <begin position="417"/>
        <end position="436"/>
    </location>
</feature>
<dbReference type="PANTHER" id="PTHR22426:SF2">
    <property type="entry name" value="ARGININE_SERINE-RICH COILED-COIL PROTEIN 2"/>
    <property type="match status" value="1"/>
</dbReference>
<name>A0ABP0WN46_9BRYO</name>
<dbReference type="EMBL" id="OZ020097">
    <property type="protein sequence ID" value="CAK9267809.1"/>
    <property type="molecule type" value="Genomic_DNA"/>
</dbReference>
<evidence type="ECO:0000259" key="2">
    <source>
        <dbReference type="Pfam" id="PF15477"/>
    </source>
</evidence>
<feature type="region of interest" description="Disordered" evidence="1">
    <location>
        <begin position="261"/>
        <end position="293"/>
    </location>
</feature>
<feature type="domain" description="Small acidic protein-like" evidence="2">
    <location>
        <begin position="365"/>
        <end position="435"/>
    </location>
</feature>
<protein>
    <recommendedName>
        <fullName evidence="2">Small acidic protein-like domain-containing protein</fullName>
    </recommendedName>
</protein>
<evidence type="ECO:0000313" key="3">
    <source>
        <dbReference type="EMBL" id="CAK9267809.1"/>
    </source>
</evidence>
<dbReference type="Pfam" id="PF15477">
    <property type="entry name" value="SMAP"/>
    <property type="match status" value="1"/>
</dbReference>
<feature type="compositionally biased region" description="Basic residues" evidence="1">
    <location>
        <begin position="8"/>
        <end position="20"/>
    </location>
</feature>
<dbReference type="InterPro" id="IPR028124">
    <property type="entry name" value="SMAP_dom"/>
</dbReference>
<reference evidence="3 4" key="1">
    <citation type="submission" date="2024-02" db="EMBL/GenBank/DDBJ databases">
        <authorList>
            <consortium name="ELIXIR-Norway"/>
            <consortium name="Elixir Norway"/>
        </authorList>
    </citation>
    <scope>NUCLEOTIDE SEQUENCE [LARGE SCALE GENOMIC DNA]</scope>
</reference>
<organism evidence="3 4">
    <name type="scientific">Sphagnum jensenii</name>
    <dbReference type="NCBI Taxonomy" id="128206"/>
    <lineage>
        <taxon>Eukaryota</taxon>
        <taxon>Viridiplantae</taxon>
        <taxon>Streptophyta</taxon>
        <taxon>Embryophyta</taxon>
        <taxon>Bryophyta</taxon>
        <taxon>Sphagnophytina</taxon>
        <taxon>Sphagnopsida</taxon>
        <taxon>Sphagnales</taxon>
        <taxon>Sphagnaceae</taxon>
        <taxon>Sphagnum</taxon>
    </lineage>
</organism>
<evidence type="ECO:0000256" key="1">
    <source>
        <dbReference type="SAM" id="MobiDB-lite"/>
    </source>
</evidence>
<accession>A0ABP0WN46</accession>
<gene>
    <name evidence="3" type="ORF">CSSPJE1EN1_LOCUS13287</name>
</gene>
<dbReference type="PANTHER" id="PTHR22426">
    <property type="entry name" value="ARGININE_SERINE-RICH COILED-COIL PROTEIN 2"/>
    <property type="match status" value="1"/>
</dbReference>
<feature type="compositionally biased region" description="Basic and acidic residues" evidence="1">
    <location>
        <begin position="51"/>
        <end position="81"/>
    </location>
</feature>
<evidence type="ECO:0000313" key="4">
    <source>
        <dbReference type="Proteomes" id="UP001497444"/>
    </source>
</evidence>
<feature type="region of interest" description="Disordered" evidence="1">
    <location>
        <begin position="1"/>
        <end position="213"/>
    </location>
</feature>
<sequence>MEGDRAFMSRKHLRSYRRRSPSTSPSTGGGNRHQSHSPSPVPREVTSKGLDQVKKGRNMDSERMGHREGDYPRRRVEDGAVERPTASHSRSLHSDHDQSRRPLAGTSDYCEQGQSNRGTRPHSHHEHLRSDSDRLGRYDRPEQYGGGYREKDVDRGVQLFKVKERDTEREKGRDRDRVRGSDDDYLRSKDQEREPKRSRESDDRKRVDCSRDAGELIDADRPREWQEIRRRDLHRERDMVKDRSRERIMDRDRAWPRIRRDEEPTVKDQSRHRNLDKERSWSRDNRDEEGAELRKRNCQDAMTAELANDLNAAKVAALRAAELVNKNMGIAGFFSSEYKKKLLWGSKKAAVEQEPVVAAAGTNRWDTVHFSDPERQDKFQKLMGVKGDIKDAEVPPPPVGAAVFTEEKQRELQEDLERQFTQGLRRRDGRTVGLGL</sequence>
<proteinExistence type="predicted"/>
<keyword evidence="4" id="KW-1185">Reference proteome</keyword>
<feature type="compositionally biased region" description="Basic and acidic residues" evidence="1">
    <location>
        <begin position="128"/>
        <end position="213"/>
    </location>
</feature>
<dbReference type="Proteomes" id="UP001497444">
    <property type="component" value="Chromosome 2"/>
</dbReference>